<comment type="caution">
    <text evidence="2">The sequence shown here is derived from an EMBL/GenBank/DDBJ whole genome shotgun (WGS) entry which is preliminary data.</text>
</comment>
<proteinExistence type="predicted"/>
<dbReference type="AlphaFoldDB" id="A0AAV7TR19"/>
<evidence type="ECO:0000313" key="3">
    <source>
        <dbReference type="Proteomes" id="UP001066276"/>
    </source>
</evidence>
<dbReference type="Proteomes" id="UP001066276">
    <property type="component" value="Chromosome 3_2"/>
</dbReference>
<gene>
    <name evidence="2" type="ORF">NDU88_003359</name>
</gene>
<evidence type="ECO:0000256" key="1">
    <source>
        <dbReference type="SAM" id="MobiDB-lite"/>
    </source>
</evidence>
<feature type="region of interest" description="Disordered" evidence="1">
    <location>
        <begin position="107"/>
        <end position="156"/>
    </location>
</feature>
<keyword evidence="3" id="KW-1185">Reference proteome</keyword>
<protein>
    <submittedName>
        <fullName evidence="2">Uncharacterized protein</fullName>
    </submittedName>
</protein>
<feature type="compositionally biased region" description="Polar residues" evidence="1">
    <location>
        <begin position="113"/>
        <end position="156"/>
    </location>
</feature>
<sequence length="156" mass="17046">MAISSLPGKIVHRWQPRGLHGTGRVGPRREKGSCGERSLVRRRLLLWMAHGPSPARHPPALSAWLRRVWESTVLSDHGLRVRCLLTGVPPQVSPLGACGLASLEAARDPTGRQAASQPGSQASGQKRQRQQTLRKSVQPNPFKSLAIINSSARNDY</sequence>
<dbReference type="EMBL" id="JANPWB010000006">
    <property type="protein sequence ID" value="KAJ1178112.1"/>
    <property type="molecule type" value="Genomic_DNA"/>
</dbReference>
<reference evidence="2" key="1">
    <citation type="journal article" date="2022" name="bioRxiv">
        <title>Sequencing and chromosome-scale assembly of the giantPleurodeles waltlgenome.</title>
        <authorList>
            <person name="Brown T."/>
            <person name="Elewa A."/>
            <person name="Iarovenko S."/>
            <person name="Subramanian E."/>
            <person name="Araus A.J."/>
            <person name="Petzold A."/>
            <person name="Susuki M."/>
            <person name="Suzuki K.-i.T."/>
            <person name="Hayashi T."/>
            <person name="Toyoda A."/>
            <person name="Oliveira C."/>
            <person name="Osipova E."/>
            <person name="Leigh N.D."/>
            <person name="Simon A."/>
            <person name="Yun M.H."/>
        </authorList>
    </citation>
    <scope>NUCLEOTIDE SEQUENCE</scope>
    <source>
        <strain evidence="2">20211129_DDA</strain>
        <tissue evidence="2">Liver</tissue>
    </source>
</reference>
<name>A0AAV7TR19_PLEWA</name>
<accession>A0AAV7TR19</accession>
<organism evidence="2 3">
    <name type="scientific">Pleurodeles waltl</name>
    <name type="common">Iberian ribbed newt</name>
    <dbReference type="NCBI Taxonomy" id="8319"/>
    <lineage>
        <taxon>Eukaryota</taxon>
        <taxon>Metazoa</taxon>
        <taxon>Chordata</taxon>
        <taxon>Craniata</taxon>
        <taxon>Vertebrata</taxon>
        <taxon>Euteleostomi</taxon>
        <taxon>Amphibia</taxon>
        <taxon>Batrachia</taxon>
        <taxon>Caudata</taxon>
        <taxon>Salamandroidea</taxon>
        <taxon>Salamandridae</taxon>
        <taxon>Pleurodelinae</taxon>
        <taxon>Pleurodeles</taxon>
    </lineage>
</organism>
<evidence type="ECO:0000313" key="2">
    <source>
        <dbReference type="EMBL" id="KAJ1178112.1"/>
    </source>
</evidence>